<evidence type="ECO:0000256" key="6">
    <source>
        <dbReference type="ARBA" id="ARBA00022801"/>
    </source>
</evidence>
<protein>
    <recommendedName>
        <fullName evidence="4 13">Cytidine deaminase</fullName>
        <ecNumber evidence="4 13">3.5.4.5</ecNumber>
    </recommendedName>
    <alternativeName>
        <fullName evidence="8 13">Cytidine aminohydrolase</fullName>
    </alternativeName>
</protein>
<dbReference type="STRING" id="1071378.G0WDY8"/>
<keyword evidence="6 13" id="KW-0378">Hydrolase</keyword>
<name>G0WDY8_NAUDC</name>
<dbReference type="CDD" id="cd01283">
    <property type="entry name" value="cytidine_deaminase"/>
    <property type="match status" value="1"/>
</dbReference>
<dbReference type="NCBIfam" id="NF004064">
    <property type="entry name" value="PRK05578.1"/>
    <property type="match status" value="1"/>
</dbReference>
<dbReference type="SUPFAM" id="SSF53927">
    <property type="entry name" value="Cytidine deaminase-like"/>
    <property type="match status" value="1"/>
</dbReference>
<evidence type="ECO:0000256" key="11">
    <source>
        <dbReference type="PIRSR" id="PIRSR606262-2"/>
    </source>
</evidence>
<evidence type="ECO:0000256" key="1">
    <source>
        <dbReference type="ARBA" id="ARBA00001947"/>
    </source>
</evidence>
<dbReference type="EMBL" id="HE580273">
    <property type="protein sequence ID" value="CCD25999.2"/>
    <property type="molecule type" value="Genomic_DNA"/>
</dbReference>
<dbReference type="GO" id="GO:0005829">
    <property type="term" value="C:cytosol"/>
    <property type="evidence" value="ECO:0007669"/>
    <property type="project" value="TreeGrafter"/>
</dbReference>
<comment type="catalytic activity">
    <reaction evidence="9 13">
        <text>cytidine + H2O + H(+) = uridine + NH4(+)</text>
        <dbReference type="Rhea" id="RHEA:16069"/>
        <dbReference type="ChEBI" id="CHEBI:15377"/>
        <dbReference type="ChEBI" id="CHEBI:15378"/>
        <dbReference type="ChEBI" id="CHEBI:16704"/>
        <dbReference type="ChEBI" id="CHEBI:17562"/>
        <dbReference type="ChEBI" id="CHEBI:28938"/>
        <dbReference type="EC" id="3.5.4.5"/>
    </reaction>
</comment>
<dbReference type="GO" id="GO:0008655">
    <property type="term" value="P:pyrimidine-containing compound salvage"/>
    <property type="evidence" value="ECO:0007669"/>
    <property type="project" value="EnsemblFungi"/>
</dbReference>
<dbReference type="GO" id="GO:0042802">
    <property type="term" value="F:identical protein binding"/>
    <property type="evidence" value="ECO:0007669"/>
    <property type="project" value="EnsemblFungi"/>
</dbReference>
<dbReference type="PROSITE" id="PS51747">
    <property type="entry name" value="CYT_DCMP_DEAMINASES_2"/>
    <property type="match status" value="1"/>
</dbReference>
<dbReference type="Pfam" id="PF00383">
    <property type="entry name" value="dCMP_cyt_deam_1"/>
    <property type="match status" value="1"/>
</dbReference>
<evidence type="ECO:0000256" key="2">
    <source>
        <dbReference type="ARBA" id="ARBA00003949"/>
    </source>
</evidence>
<dbReference type="InterPro" id="IPR006262">
    <property type="entry name" value="Cyt_deam_tetra"/>
</dbReference>
<evidence type="ECO:0000256" key="10">
    <source>
        <dbReference type="PIRSR" id="PIRSR606262-1"/>
    </source>
</evidence>
<proteinExistence type="inferred from homology"/>
<dbReference type="InterPro" id="IPR050202">
    <property type="entry name" value="Cyt/Deoxycyt_deaminase"/>
</dbReference>
<dbReference type="InterPro" id="IPR002125">
    <property type="entry name" value="CMP_dCMP_dom"/>
</dbReference>
<accession>G0WDY8</accession>
<feature type="binding site" evidence="12">
    <location>
        <position position="131"/>
    </location>
    <ligand>
        <name>Zn(2+)</name>
        <dbReference type="ChEBI" id="CHEBI:29105"/>
        <note>catalytic</note>
    </ligand>
</feature>
<reference evidence="15 16" key="1">
    <citation type="journal article" date="2011" name="Proc. Natl. Acad. Sci. U.S.A.">
        <title>Evolutionary erosion of yeast sex chromosomes by mating-type switching accidents.</title>
        <authorList>
            <person name="Gordon J.L."/>
            <person name="Armisen D."/>
            <person name="Proux-Wera E."/>
            <person name="Oheigeartaigh S.S."/>
            <person name="Byrne K.P."/>
            <person name="Wolfe K.H."/>
        </authorList>
    </citation>
    <scope>NUCLEOTIDE SEQUENCE [LARGE SCALE GENOMIC DNA]</scope>
    <source>
        <strain evidence="16">ATCC 10597 / BCRC 20456 / CBS 421 / NBRC 0211 / NRRL Y-12639</strain>
    </source>
</reference>
<sequence length="176" mass="19261">MQQGAQDEDLSKKLHIPIEIGHKLISKLIESKSLSYSPYSHFKVGCCLLIKNNETTSDGESFYSYVLGANIENASYGASICAERTTIVKALTSTTTTTTTCKDATNWVCIAIIGGCDNDDGGKIISPCGICRQVIREFVPLDFPIVMFNADASQWECKTMEQLLPDSFGPDHLTHS</sequence>
<gene>
    <name evidence="15" type="primary">NDAI0G02240</name>
    <name evidence="15" type="ordered locus">NDAI_0G02240</name>
</gene>
<keyword evidence="16" id="KW-1185">Reference proteome</keyword>
<dbReference type="GeneID" id="11497395"/>
<evidence type="ECO:0000256" key="12">
    <source>
        <dbReference type="PIRSR" id="PIRSR606262-3"/>
    </source>
</evidence>
<keyword evidence="7 12" id="KW-0862">Zinc</keyword>
<comment type="function">
    <text evidence="2 13">This enzyme scavenges exogenous and endogenous cytidine and 2'-deoxycytidine for UMP synthesis.</text>
</comment>
<dbReference type="eggNOG" id="KOG0833">
    <property type="taxonomic scope" value="Eukaryota"/>
</dbReference>
<comment type="similarity">
    <text evidence="3 13">Belongs to the cytidine and deoxycytidylate deaminase family.</text>
</comment>
<evidence type="ECO:0000256" key="8">
    <source>
        <dbReference type="ARBA" id="ARBA00032005"/>
    </source>
</evidence>
<evidence type="ECO:0000256" key="9">
    <source>
        <dbReference type="ARBA" id="ARBA00049558"/>
    </source>
</evidence>
<dbReference type="GO" id="GO:0004126">
    <property type="term" value="F:cytidine deaminase activity"/>
    <property type="evidence" value="ECO:0007669"/>
    <property type="project" value="UniProtKB-UniRule"/>
</dbReference>
<evidence type="ECO:0000313" key="15">
    <source>
        <dbReference type="EMBL" id="CCD25999.2"/>
    </source>
</evidence>
<dbReference type="GO" id="GO:0008270">
    <property type="term" value="F:zinc ion binding"/>
    <property type="evidence" value="ECO:0007669"/>
    <property type="project" value="UniProtKB-UniRule"/>
</dbReference>
<feature type="binding site" evidence="11">
    <location>
        <begin position="70"/>
        <end position="76"/>
    </location>
    <ligand>
        <name>substrate</name>
    </ligand>
</feature>
<feature type="active site" description="Proton donor" evidence="10">
    <location>
        <position position="83"/>
    </location>
</feature>
<comment type="cofactor">
    <cofactor evidence="1 12 13">
        <name>Zn(2+)</name>
        <dbReference type="ChEBI" id="CHEBI:29105"/>
    </cofactor>
</comment>
<feature type="binding site" evidence="12">
    <location>
        <position position="81"/>
    </location>
    <ligand>
        <name>Zn(2+)</name>
        <dbReference type="ChEBI" id="CHEBI:29105"/>
        <note>catalytic</note>
    </ligand>
</feature>
<dbReference type="InterPro" id="IPR016193">
    <property type="entry name" value="Cytidine_deaminase-like"/>
</dbReference>
<dbReference type="GO" id="GO:0006216">
    <property type="term" value="P:cytidine catabolic process"/>
    <property type="evidence" value="ECO:0007669"/>
    <property type="project" value="EnsemblFungi"/>
</dbReference>
<feature type="binding site" evidence="12">
    <location>
        <position position="128"/>
    </location>
    <ligand>
        <name>Zn(2+)</name>
        <dbReference type="ChEBI" id="CHEBI:29105"/>
        <note>catalytic</note>
    </ligand>
</feature>
<dbReference type="OMA" id="LTHFTCV"/>
<comment type="catalytic activity">
    <reaction evidence="13">
        <text>2'-deoxycytidine + H2O + H(+) = 2'-deoxyuridine + NH4(+)</text>
        <dbReference type="Rhea" id="RHEA:13433"/>
        <dbReference type="ChEBI" id="CHEBI:15377"/>
        <dbReference type="ChEBI" id="CHEBI:15378"/>
        <dbReference type="ChEBI" id="CHEBI:15698"/>
        <dbReference type="ChEBI" id="CHEBI:16450"/>
        <dbReference type="ChEBI" id="CHEBI:28938"/>
        <dbReference type="EC" id="3.5.4.5"/>
    </reaction>
</comment>
<feature type="domain" description="CMP/dCMP-type deaminase" evidence="14">
    <location>
        <begin position="19"/>
        <end position="171"/>
    </location>
</feature>
<evidence type="ECO:0000256" key="4">
    <source>
        <dbReference type="ARBA" id="ARBA00012783"/>
    </source>
</evidence>
<dbReference type="GO" id="GO:0005634">
    <property type="term" value="C:nucleus"/>
    <property type="evidence" value="ECO:0007669"/>
    <property type="project" value="EnsemblFungi"/>
</dbReference>
<evidence type="ECO:0000259" key="14">
    <source>
        <dbReference type="PROSITE" id="PS51747"/>
    </source>
</evidence>
<dbReference type="OrthoDB" id="414540at2759"/>
<dbReference type="RefSeq" id="XP_003671242.2">
    <property type="nucleotide sequence ID" value="XM_003671194.2"/>
</dbReference>
<organism evidence="15 16">
    <name type="scientific">Naumovozyma dairenensis (strain ATCC 10597 / BCRC 20456 / CBS 421 / NBRC 0211 / NRRL Y-12639)</name>
    <name type="common">Saccharomyces dairenensis</name>
    <dbReference type="NCBI Taxonomy" id="1071378"/>
    <lineage>
        <taxon>Eukaryota</taxon>
        <taxon>Fungi</taxon>
        <taxon>Dikarya</taxon>
        <taxon>Ascomycota</taxon>
        <taxon>Saccharomycotina</taxon>
        <taxon>Saccharomycetes</taxon>
        <taxon>Saccharomycetales</taxon>
        <taxon>Saccharomycetaceae</taxon>
        <taxon>Naumovozyma</taxon>
    </lineage>
</organism>
<evidence type="ECO:0000256" key="3">
    <source>
        <dbReference type="ARBA" id="ARBA00006576"/>
    </source>
</evidence>
<evidence type="ECO:0000256" key="5">
    <source>
        <dbReference type="ARBA" id="ARBA00022723"/>
    </source>
</evidence>
<dbReference type="EC" id="3.5.4.5" evidence="4 13"/>
<dbReference type="Proteomes" id="UP000000689">
    <property type="component" value="Chromosome 7"/>
</dbReference>
<dbReference type="NCBIfam" id="TIGR01354">
    <property type="entry name" value="cyt_deam_tetra"/>
    <property type="match status" value="1"/>
</dbReference>
<dbReference type="PANTHER" id="PTHR11644">
    <property type="entry name" value="CYTIDINE DEAMINASE"/>
    <property type="match status" value="1"/>
</dbReference>
<dbReference type="GO" id="GO:0006217">
    <property type="term" value="P:deoxycytidine catabolic process"/>
    <property type="evidence" value="ECO:0007669"/>
    <property type="project" value="EnsemblFungi"/>
</dbReference>
<dbReference type="AlphaFoldDB" id="G0WDY8"/>
<evidence type="ECO:0000313" key="16">
    <source>
        <dbReference type="Proteomes" id="UP000000689"/>
    </source>
</evidence>
<dbReference type="HOGENOM" id="CLU_097262_1_1_1"/>
<dbReference type="PANTHER" id="PTHR11644:SF2">
    <property type="entry name" value="CYTIDINE DEAMINASE"/>
    <property type="match status" value="1"/>
</dbReference>
<dbReference type="KEGG" id="ndi:NDAI_0G02240"/>
<evidence type="ECO:0000256" key="13">
    <source>
        <dbReference type="RuleBase" id="RU364006"/>
    </source>
</evidence>
<evidence type="ECO:0000256" key="7">
    <source>
        <dbReference type="ARBA" id="ARBA00022833"/>
    </source>
</evidence>
<dbReference type="Gene3D" id="3.40.140.10">
    <property type="entry name" value="Cytidine Deaminase, domain 2"/>
    <property type="match status" value="1"/>
</dbReference>
<keyword evidence="5 12" id="KW-0479">Metal-binding</keyword>